<dbReference type="RefSeq" id="XP_016845016.1">
    <property type="nucleotide sequence ID" value="XM_016989527.2"/>
</dbReference>
<dbReference type="Proteomes" id="UP000002358">
    <property type="component" value="Chromosome 5"/>
</dbReference>
<accession>A0A7M7IXL6</accession>
<dbReference type="InterPro" id="IPR032062">
    <property type="entry name" value="DUF4803"/>
</dbReference>
<dbReference type="GeneID" id="100121438"/>
<dbReference type="EnsemblMetazoa" id="XM_016989527">
    <property type="protein sequence ID" value="XP_016845016"/>
    <property type="gene ID" value="LOC100121438"/>
</dbReference>
<keyword evidence="1" id="KW-0732">Signal</keyword>
<feature type="chain" id="PRO_5036401520" evidence="1">
    <location>
        <begin position="27"/>
        <end position="659"/>
    </location>
</feature>
<dbReference type="EnsemblMetazoa" id="XM_016989528">
    <property type="protein sequence ID" value="XP_016845017"/>
    <property type="gene ID" value="LOC100121438"/>
</dbReference>
<dbReference type="InParanoid" id="A0A7M7IXL6"/>
<dbReference type="AlphaFoldDB" id="A0A7M7IXL6"/>
<protein>
    <submittedName>
        <fullName evidence="2">Uncharacterized protein</fullName>
    </submittedName>
</protein>
<dbReference type="PANTHER" id="PTHR47890">
    <property type="entry name" value="LD24308P"/>
    <property type="match status" value="1"/>
</dbReference>
<proteinExistence type="predicted"/>
<reference evidence="2" key="1">
    <citation type="submission" date="2021-01" db="UniProtKB">
        <authorList>
            <consortium name="EnsemblMetazoa"/>
        </authorList>
    </citation>
    <scope>IDENTIFICATION</scope>
</reference>
<sequence length="659" mass="76054">MFAKMNFLNLYALLILSLLSWHQIQANTTLNITKEALDLSKSLIAEVEKKVAYTHMNNVIDEIRTITELFEAFLTKTKNISSTFTLNCNITQLSSYDNLLLIESQIKEKVLEFDRYIVSPFLQRNRKLSELDLSAIRQAAVENLLKKAHSQNRPIVTLKEKVAALHELFTKIKQGDYISILGYITNKTQDSCAEQSRQHILYNTVFNIALLDALGHGLLQYSYAFLKIIHDSYPVVDREVTSKLYIFHNEDEGKEFLAKMKQEVQQFIIRNTETLKAAKTHMFSLPRVFWFENHVTNTESLKDNLETKLQVFQNYIVNEVDLSSEKSCSKDCPHFSGGSQVQGCFDNKICAKQRTCEGKLWNCYEESKIIVCPASKENNNIRYDYIDIKKKRYGEEKSDNCKNEVVEAKTWLRLPYKCSNCMCICEVSSPKTDRYISLRPVISDAHLNYVVTGMKFELKNGIIHIRIKQSKLLANGLIENAVSELPKSEQWKKIDDYTINDKDIFEGKDYYMLSWQNRTMCLDELDSLNKSDVLTGLRFKLESVNDQTYLKLEVRLTPYNFTTGRLSDKNSYWYSNGLQQNDRTELKLDSSVTANPQLDSYFKFTTNLEIDAGQSTVPHVEHVELETKVSVPLSGAGLFINKDLSFKWKAFTFDVVPYI</sequence>
<dbReference type="Pfam" id="PF16061">
    <property type="entry name" value="DUF4803"/>
    <property type="match status" value="1"/>
</dbReference>
<dbReference type="OrthoDB" id="7666905at2759"/>
<organism evidence="2 3">
    <name type="scientific">Nasonia vitripennis</name>
    <name type="common">Parasitic wasp</name>
    <dbReference type="NCBI Taxonomy" id="7425"/>
    <lineage>
        <taxon>Eukaryota</taxon>
        <taxon>Metazoa</taxon>
        <taxon>Ecdysozoa</taxon>
        <taxon>Arthropoda</taxon>
        <taxon>Hexapoda</taxon>
        <taxon>Insecta</taxon>
        <taxon>Pterygota</taxon>
        <taxon>Neoptera</taxon>
        <taxon>Endopterygota</taxon>
        <taxon>Hymenoptera</taxon>
        <taxon>Apocrita</taxon>
        <taxon>Proctotrupomorpha</taxon>
        <taxon>Chalcidoidea</taxon>
        <taxon>Pteromalidae</taxon>
        <taxon>Pteromalinae</taxon>
        <taxon>Nasonia</taxon>
    </lineage>
</organism>
<dbReference type="RefSeq" id="XP_016845017.1">
    <property type="nucleotide sequence ID" value="XM_016989528.2"/>
</dbReference>
<keyword evidence="3" id="KW-1185">Reference proteome</keyword>
<evidence type="ECO:0000313" key="2">
    <source>
        <dbReference type="EnsemblMetazoa" id="XP_016845017"/>
    </source>
</evidence>
<evidence type="ECO:0000256" key="1">
    <source>
        <dbReference type="SAM" id="SignalP"/>
    </source>
</evidence>
<name>A0A7M7IXL6_NASVI</name>
<dbReference type="KEGG" id="nvi:100121438"/>
<feature type="signal peptide" evidence="1">
    <location>
        <begin position="1"/>
        <end position="26"/>
    </location>
</feature>
<evidence type="ECO:0000313" key="3">
    <source>
        <dbReference type="Proteomes" id="UP000002358"/>
    </source>
</evidence>
<dbReference type="PANTHER" id="PTHR47890:SF1">
    <property type="entry name" value="LD24308P"/>
    <property type="match status" value="1"/>
</dbReference>